<keyword evidence="6 7" id="KW-0472">Membrane</keyword>
<feature type="transmembrane region" description="Helical" evidence="7">
    <location>
        <begin position="126"/>
        <end position="146"/>
    </location>
</feature>
<keyword evidence="4 7" id="KW-0812">Transmembrane</keyword>
<dbReference type="OrthoDB" id="6745403at2759"/>
<dbReference type="OMA" id="KDMDPRW"/>
<evidence type="ECO:0000256" key="1">
    <source>
        <dbReference type="ARBA" id="ARBA00004141"/>
    </source>
</evidence>
<keyword evidence="10" id="KW-1185">Reference proteome</keyword>
<name>A0A061AQP2_CYBFA</name>
<dbReference type="STRING" id="36022.A0A061AQP2"/>
<dbReference type="PIRSF" id="PIRSF010045">
    <property type="entry name" value="DUF850_TM_euk"/>
    <property type="match status" value="1"/>
</dbReference>
<evidence type="ECO:0000256" key="4">
    <source>
        <dbReference type="ARBA" id="ARBA00022692"/>
    </source>
</evidence>
<dbReference type="VEuPathDB" id="FungiDB:BON22_2299"/>
<reference evidence="9" key="3">
    <citation type="submission" date="2017-01" db="EMBL/GenBank/DDBJ databases">
        <authorList>
            <person name="Mah S.A."/>
            <person name="Swanson W.J."/>
            <person name="Moy G.W."/>
            <person name="Vacquier V.D."/>
        </authorList>
    </citation>
    <scope>NUCLEOTIDE SEQUENCE [LARGE SCALE GENOMIC DNA]</scope>
    <source>
        <strain evidence="9">65</strain>
    </source>
</reference>
<gene>
    <name evidence="9" type="ORF">BON22_2299</name>
    <name evidence="8" type="ORF">CYFA0S_04e00826g</name>
</gene>
<evidence type="ECO:0000313" key="10">
    <source>
        <dbReference type="Proteomes" id="UP000189513"/>
    </source>
</evidence>
<organism evidence="8">
    <name type="scientific">Cyberlindnera fabianii</name>
    <name type="common">Yeast</name>
    <name type="synonym">Hansenula fabianii</name>
    <dbReference type="NCBI Taxonomy" id="36022"/>
    <lineage>
        <taxon>Eukaryota</taxon>
        <taxon>Fungi</taxon>
        <taxon>Dikarya</taxon>
        <taxon>Ascomycota</taxon>
        <taxon>Saccharomycotina</taxon>
        <taxon>Saccharomycetes</taxon>
        <taxon>Phaffomycetales</taxon>
        <taxon>Phaffomycetaceae</taxon>
        <taxon>Cyberlindnera</taxon>
    </lineage>
</organism>
<dbReference type="InterPro" id="IPR002809">
    <property type="entry name" value="EMC3/TMCO1"/>
</dbReference>
<dbReference type="PANTHER" id="PTHR13116:SF5">
    <property type="entry name" value="ER MEMBRANE PROTEIN COMPLEX SUBUNIT 3"/>
    <property type="match status" value="1"/>
</dbReference>
<dbReference type="EMBL" id="MPUK01000004">
    <property type="protein sequence ID" value="ONH67818.1"/>
    <property type="molecule type" value="Genomic_DNA"/>
</dbReference>
<evidence type="ECO:0000256" key="6">
    <source>
        <dbReference type="ARBA" id="ARBA00023136"/>
    </source>
</evidence>
<dbReference type="GO" id="GO:0034975">
    <property type="term" value="P:protein folding in endoplasmic reticulum"/>
    <property type="evidence" value="ECO:0007669"/>
    <property type="project" value="TreeGrafter"/>
</dbReference>
<protein>
    <recommendedName>
        <fullName evidence="3 7">ER membrane protein complex subunit 3</fullName>
    </recommendedName>
</protein>
<dbReference type="InterPro" id="IPR008568">
    <property type="entry name" value="EMC3"/>
</dbReference>
<dbReference type="Proteomes" id="UP000189513">
    <property type="component" value="Unassembled WGS sequence"/>
</dbReference>
<comment type="subcellular location">
    <subcellularLocation>
        <location evidence="7">Endoplasmic reticulum membrane</location>
        <topology evidence="7">Multi-pass membrane protein</topology>
    </subcellularLocation>
    <subcellularLocation>
        <location evidence="1">Membrane</location>
        <topology evidence="1">Multi-pass membrane protein</topology>
    </subcellularLocation>
</comment>
<proteinExistence type="inferred from homology"/>
<reference evidence="10" key="2">
    <citation type="journal article" date="2017" name="Genome Announc.">
        <title>Genome sequences of Cyberlindnera fabianii 65, Pichia kudriavzevii 129, and Saccharomyces cerevisiae 131 isolated from fermented masau fruits in Zimbabwe.</title>
        <authorList>
            <person name="van Rijswijck I.M.H."/>
            <person name="Derks M.F.L."/>
            <person name="Abee T."/>
            <person name="de Ridder D."/>
            <person name="Smid E.J."/>
        </authorList>
    </citation>
    <scope>NUCLEOTIDE SEQUENCE [LARGE SCALE GENOMIC DNA]</scope>
    <source>
        <strain evidence="10">65</strain>
    </source>
</reference>
<dbReference type="GO" id="GO:0072546">
    <property type="term" value="C:EMC complex"/>
    <property type="evidence" value="ECO:0007669"/>
    <property type="project" value="TreeGrafter"/>
</dbReference>
<dbReference type="EMBL" id="LK052889">
    <property type="protein sequence ID" value="CDR39950.1"/>
    <property type="molecule type" value="Genomic_DNA"/>
</dbReference>
<evidence type="ECO:0000313" key="8">
    <source>
        <dbReference type="EMBL" id="CDR39950.1"/>
    </source>
</evidence>
<evidence type="ECO:0000313" key="9">
    <source>
        <dbReference type="EMBL" id="ONH67818.1"/>
    </source>
</evidence>
<comment type="function">
    <text evidence="7">The EMC seems to be required for efficient folding of proteins in the endoplasmic reticulum (ER).</text>
</comment>
<dbReference type="Pfam" id="PF01956">
    <property type="entry name" value="EMC3_TMCO1"/>
    <property type="match status" value="1"/>
</dbReference>
<dbReference type="AlphaFoldDB" id="A0A061AQP2"/>
<sequence length="257" mass="28843">MSVPDLVIDPSLKYWVLVPISLALVLFGVLRQSINVLLSPAPRLTQLNKLREQQYLKKAQLFKTNFWNLPKSEFLIRQSHMCDKLNSGDYLADKPTKEVDITQNPFTDPNASDAMMEMAKNSFGNMIAQTAMMGWVNFFFAGFVLMKLPFPLTLRFKQMLQSGVNTSDLDVRWVSSISWYVIAMLGLNSVSNVLFGDGNMASQMMQQQQPMGGVPMMPGAGGPKPDKLMKAEATDIQILPYKHVLENVGDRVLKIYG</sequence>
<comment type="similarity">
    <text evidence="2 7">Belongs to the EMC3 family.</text>
</comment>
<feature type="transmembrane region" description="Helical" evidence="7">
    <location>
        <begin position="12"/>
        <end position="30"/>
    </location>
</feature>
<evidence type="ECO:0000256" key="7">
    <source>
        <dbReference type="PIRNR" id="PIRNR010045"/>
    </source>
</evidence>
<evidence type="ECO:0000256" key="5">
    <source>
        <dbReference type="ARBA" id="ARBA00022989"/>
    </source>
</evidence>
<evidence type="ECO:0000256" key="2">
    <source>
        <dbReference type="ARBA" id="ARBA00005376"/>
    </source>
</evidence>
<keyword evidence="5 7" id="KW-1133">Transmembrane helix</keyword>
<evidence type="ECO:0000256" key="3">
    <source>
        <dbReference type="ARBA" id="ARBA00020822"/>
    </source>
</evidence>
<reference evidence="8" key="1">
    <citation type="journal article" date="2014" name="Genome Announc.">
        <title>Genome sequence of the yeast Cyberlindnera fabianii (Hansenula fabianii).</title>
        <authorList>
            <person name="Freel K.C."/>
            <person name="Sarilar V."/>
            <person name="Neuveglise C."/>
            <person name="Devillers H."/>
            <person name="Friedrich A."/>
            <person name="Schacherer J."/>
        </authorList>
    </citation>
    <scope>NUCLEOTIDE SEQUENCE</scope>
    <source>
        <strain evidence="8">YJS4271</strain>
    </source>
</reference>
<dbReference type="PANTHER" id="PTHR13116">
    <property type="entry name" value="ER MEMBRANE PROTEIN COMPLEX SUBUNIT 3"/>
    <property type="match status" value="1"/>
</dbReference>
<accession>A0A061AQP2</accession>
<dbReference type="SMART" id="SM01415">
    <property type="entry name" value="DUF106"/>
    <property type="match status" value="1"/>
</dbReference>
<feature type="transmembrane region" description="Helical" evidence="7">
    <location>
        <begin position="177"/>
        <end position="195"/>
    </location>
</feature>